<accession>A0ABQ9P872</accession>
<reference evidence="1" key="1">
    <citation type="submission" date="2023-04" db="EMBL/GenBank/DDBJ databases">
        <title>Colletotrichum limetticola genome sequence.</title>
        <authorList>
            <person name="Baroncelli R."/>
        </authorList>
    </citation>
    <scope>NUCLEOTIDE SEQUENCE</scope>
    <source>
        <strain evidence="1">KLA-Anderson</strain>
    </source>
</reference>
<gene>
    <name evidence="1" type="ORF">CLIM01_14357</name>
</gene>
<evidence type="ECO:0000313" key="1">
    <source>
        <dbReference type="EMBL" id="KAK0368287.1"/>
    </source>
</evidence>
<proteinExistence type="predicted"/>
<protein>
    <submittedName>
        <fullName evidence="1">Uncharacterized protein</fullName>
    </submittedName>
</protein>
<dbReference type="EMBL" id="JARUPT010000896">
    <property type="protein sequence ID" value="KAK0368287.1"/>
    <property type="molecule type" value="Genomic_DNA"/>
</dbReference>
<dbReference type="Proteomes" id="UP001169217">
    <property type="component" value="Unassembled WGS sequence"/>
</dbReference>
<organism evidence="1 2">
    <name type="scientific">Colletotrichum limetticola</name>
    <dbReference type="NCBI Taxonomy" id="1209924"/>
    <lineage>
        <taxon>Eukaryota</taxon>
        <taxon>Fungi</taxon>
        <taxon>Dikarya</taxon>
        <taxon>Ascomycota</taxon>
        <taxon>Pezizomycotina</taxon>
        <taxon>Sordariomycetes</taxon>
        <taxon>Hypocreomycetidae</taxon>
        <taxon>Glomerellales</taxon>
        <taxon>Glomerellaceae</taxon>
        <taxon>Colletotrichum</taxon>
        <taxon>Colletotrichum acutatum species complex</taxon>
    </lineage>
</organism>
<sequence length="58" mass="6607">MLTPGDTSFLQLQGSAARVVFTNPCRNYDECQRRIPSLELSSLQTHISPLASFFLFDW</sequence>
<comment type="caution">
    <text evidence="1">The sequence shown here is derived from an EMBL/GenBank/DDBJ whole genome shotgun (WGS) entry which is preliminary data.</text>
</comment>
<evidence type="ECO:0000313" key="2">
    <source>
        <dbReference type="Proteomes" id="UP001169217"/>
    </source>
</evidence>
<keyword evidence="2" id="KW-1185">Reference proteome</keyword>
<name>A0ABQ9P872_9PEZI</name>